<evidence type="ECO:0000259" key="2">
    <source>
        <dbReference type="Pfam" id="PF00389"/>
    </source>
</evidence>
<evidence type="ECO:0008006" key="5">
    <source>
        <dbReference type="Google" id="ProtNLM"/>
    </source>
</evidence>
<comment type="caution">
    <text evidence="4">The sequence shown here is derived from an EMBL/GenBank/DDBJ whole genome shotgun (WGS) entry which is preliminary data.</text>
</comment>
<dbReference type="PROSITE" id="PS00670">
    <property type="entry name" value="D_2_HYDROXYACID_DH_2"/>
    <property type="match status" value="1"/>
</dbReference>
<dbReference type="PANTHER" id="PTHR10996">
    <property type="entry name" value="2-HYDROXYACID DEHYDROGENASE-RELATED"/>
    <property type="match status" value="1"/>
</dbReference>
<dbReference type="GO" id="GO:0016618">
    <property type="term" value="F:hydroxypyruvate reductase [NAD(P)H] activity"/>
    <property type="evidence" value="ECO:0007669"/>
    <property type="project" value="TreeGrafter"/>
</dbReference>
<dbReference type="CDD" id="cd05301">
    <property type="entry name" value="GDH"/>
    <property type="match status" value="1"/>
</dbReference>
<dbReference type="AlphaFoldDB" id="X0TE04"/>
<dbReference type="SUPFAM" id="SSF51735">
    <property type="entry name" value="NAD(P)-binding Rossmann-fold domains"/>
    <property type="match status" value="1"/>
</dbReference>
<dbReference type="GO" id="GO:0051287">
    <property type="term" value="F:NAD binding"/>
    <property type="evidence" value="ECO:0007669"/>
    <property type="project" value="InterPro"/>
</dbReference>
<dbReference type="InterPro" id="IPR006140">
    <property type="entry name" value="D-isomer_DH_NAD-bd"/>
</dbReference>
<feature type="domain" description="D-isomer specific 2-hydroxyacid dehydrogenase catalytic" evidence="2">
    <location>
        <begin position="6"/>
        <end position="322"/>
    </location>
</feature>
<dbReference type="InterPro" id="IPR036291">
    <property type="entry name" value="NAD(P)-bd_dom_sf"/>
</dbReference>
<dbReference type="PROSITE" id="PS00065">
    <property type="entry name" value="D_2_HYDROXYACID_DH_1"/>
    <property type="match status" value="1"/>
</dbReference>
<dbReference type="GO" id="GO:0005829">
    <property type="term" value="C:cytosol"/>
    <property type="evidence" value="ECO:0007669"/>
    <property type="project" value="TreeGrafter"/>
</dbReference>
<dbReference type="InterPro" id="IPR029752">
    <property type="entry name" value="D-isomer_DH_CS1"/>
</dbReference>
<dbReference type="Gene3D" id="3.40.50.720">
    <property type="entry name" value="NAD(P)-binding Rossmann-like Domain"/>
    <property type="match status" value="2"/>
</dbReference>
<dbReference type="PROSITE" id="PS00671">
    <property type="entry name" value="D_2_HYDROXYACID_DH_3"/>
    <property type="match status" value="1"/>
</dbReference>
<proteinExistence type="predicted"/>
<dbReference type="InterPro" id="IPR006139">
    <property type="entry name" value="D-isomer_2_OHA_DH_cat_dom"/>
</dbReference>
<dbReference type="PANTHER" id="PTHR10996:SF283">
    <property type="entry name" value="GLYOXYLATE_HYDROXYPYRUVATE REDUCTASE B"/>
    <property type="match status" value="1"/>
</dbReference>
<evidence type="ECO:0000313" key="4">
    <source>
        <dbReference type="EMBL" id="GAF85521.1"/>
    </source>
</evidence>
<name>X0TE04_9ZZZZ</name>
<protein>
    <recommendedName>
        <fullName evidence="5">D-glycerate dehydrogenase</fullName>
    </recommendedName>
</protein>
<dbReference type="FunFam" id="3.40.50.720:FF:000026">
    <property type="entry name" value="Glyoxylate/hydroxypyruvate reductase B"/>
    <property type="match status" value="1"/>
</dbReference>
<evidence type="ECO:0000256" key="1">
    <source>
        <dbReference type="ARBA" id="ARBA00023002"/>
    </source>
</evidence>
<dbReference type="EMBL" id="BARS01002482">
    <property type="protein sequence ID" value="GAF85521.1"/>
    <property type="molecule type" value="Genomic_DNA"/>
</dbReference>
<accession>X0TE04</accession>
<evidence type="ECO:0000259" key="3">
    <source>
        <dbReference type="Pfam" id="PF02826"/>
    </source>
</evidence>
<sequence length="328" mass="35824">MTKPKVFVTRVMAQEALDKIAQATEMEVWPEELPPPYEVLLEKARDAEGLATLLSDRIDATLMDTAPKLKVVSNMAVGYDNISIAEATKRHIVVSNTPGVLNETTADLAFTLLMAAARRVVEAANYTSKGQWKTWGPKILLGQDINNATLGIIGLGRIGVEVAKRGRGFNMKVLYYDEIRRSEEEERQLGVEYIPELAKLLASADFISVHVPLLPQTHHLMGAAEFAMMKPTAVFINTSRGPVVDQRALYEALKSGQIFAAAIDVTEVEPIPPDDPLLTLDNIIITPHIASASFTTRKNMALMTAENLLAGLRGQTPPNCVNPEALKG</sequence>
<dbReference type="Pfam" id="PF02826">
    <property type="entry name" value="2-Hacid_dh_C"/>
    <property type="match status" value="1"/>
</dbReference>
<dbReference type="Pfam" id="PF00389">
    <property type="entry name" value="2-Hacid_dh"/>
    <property type="match status" value="1"/>
</dbReference>
<feature type="domain" description="D-isomer specific 2-hydroxyacid dehydrogenase NAD-binding" evidence="3">
    <location>
        <begin position="111"/>
        <end position="290"/>
    </location>
</feature>
<gene>
    <name evidence="4" type="ORF">S01H1_04731</name>
</gene>
<dbReference type="InterPro" id="IPR029753">
    <property type="entry name" value="D-isomer_DH_CS"/>
</dbReference>
<dbReference type="SUPFAM" id="SSF52283">
    <property type="entry name" value="Formate/glycerate dehydrogenase catalytic domain-like"/>
    <property type="match status" value="1"/>
</dbReference>
<keyword evidence="1" id="KW-0560">Oxidoreductase</keyword>
<reference evidence="4" key="1">
    <citation type="journal article" date="2014" name="Front. Microbiol.">
        <title>High frequency of phylogenetically diverse reductive dehalogenase-homologous genes in deep subseafloor sedimentary metagenomes.</title>
        <authorList>
            <person name="Kawai M."/>
            <person name="Futagami T."/>
            <person name="Toyoda A."/>
            <person name="Takaki Y."/>
            <person name="Nishi S."/>
            <person name="Hori S."/>
            <person name="Arai W."/>
            <person name="Tsubouchi T."/>
            <person name="Morono Y."/>
            <person name="Uchiyama I."/>
            <person name="Ito T."/>
            <person name="Fujiyama A."/>
            <person name="Inagaki F."/>
            <person name="Takami H."/>
        </authorList>
    </citation>
    <scope>NUCLEOTIDE SEQUENCE</scope>
    <source>
        <strain evidence="4">Expedition CK06-06</strain>
    </source>
</reference>
<dbReference type="InterPro" id="IPR050223">
    <property type="entry name" value="D-isomer_2-hydroxyacid_DH"/>
</dbReference>
<organism evidence="4">
    <name type="scientific">marine sediment metagenome</name>
    <dbReference type="NCBI Taxonomy" id="412755"/>
    <lineage>
        <taxon>unclassified sequences</taxon>
        <taxon>metagenomes</taxon>
        <taxon>ecological metagenomes</taxon>
    </lineage>
</organism>
<dbReference type="GO" id="GO:0030267">
    <property type="term" value="F:glyoxylate reductase (NADPH) activity"/>
    <property type="evidence" value="ECO:0007669"/>
    <property type="project" value="TreeGrafter"/>
</dbReference>